<proteinExistence type="predicted"/>
<evidence type="ECO:0000313" key="1">
    <source>
        <dbReference type="EMBL" id="KRL76629.1"/>
    </source>
</evidence>
<dbReference type="PATRIC" id="fig|1423740.3.peg.2017"/>
<dbReference type="RefSeq" id="WP_025020743.1">
    <property type="nucleotide sequence ID" value="NZ_AZFH01000198.1"/>
</dbReference>
<dbReference type="STRING" id="1423740.FC36_GL001868"/>
<dbReference type="EMBL" id="AZFH01000198">
    <property type="protein sequence ID" value="KRL76629.1"/>
    <property type="molecule type" value="Genomic_DNA"/>
</dbReference>
<dbReference type="AlphaFoldDB" id="A0A0R1TDN3"/>
<gene>
    <name evidence="1" type="ORF">FC36_GL001868</name>
</gene>
<dbReference type="Proteomes" id="UP000051048">
    <property type="component" value="Unassembled WGS sequence"/>
</dbReference>
<sequence length="81" mass="9279">MKEIKVGQTVHNVLLVGFDRVVKNAVVTGVYINTFAVVSKDDSSISGIVKKKTGRKRKTYEEINKALYSRRLERESTKRFF</sequence>
<name>A0A0R1TDN3_9LACO</name>
<accession>A0A0R1TDN3</accession>
<evidence type="ECO:0000313" key="2">
    <source>
        <dbReference type="Proteomes" id="UP000051048"/>
    </source>
</evidence>
<organism evidence="1 2">
    <name type="scientific">Ligilactobacillus equi DSM 15833 = JCM 10991</name>
    <dbReference type="NCBI Taxonomy" id="1423740"/>
    <lineage>
        <taxon>Bacteria</taxon>
        <taxon>Bacillati</taxon>
        <taxon>Bacillota</taxon>
        <taxon>Bacilli</taxon>
        <taxon>Lactobacillales</taxon>
        <taxon>Lactobacillaceae</taxon>
        <taxon>Ligilactobacillus</taxon>
    </lineage>
</organism>
<reference evidence="1 2" key="1">
    <citation type="journal article" date="2015" name="Genome Announc.">
        <title>Expanding the biotechnology potential of lactobacilli through comparative genomics of 213 strains and associated genera.</title>
        <authorList>
            <person name="Sun Z."/>
            <person name="Harris H.M."/>
            <person name="McCann A."/>
            <person name="Guo C."/>
            <person name="Argimon S."/>
            <person name="Zhang W."/>
            <person name="Yang X."/>
            <person name="Jeffery I.B."/>
            <person name="Cooney J.C."/>
            <person name="Kagawa T.F."/>
            <person name="Liu W."/>
            <person name="Song Y."/>
            <person name="Salvetti E."/>
            <person name="Wrobel A."/>
            <person name="Rasinkangas P."/>
            <person name="Parkhill J."/>
            <person name="Rea M.C."/>
            <person name="O'Sullivan O."/>
            <person name="Ritari J."/>
            <person name="Douillard F.P."/>
            <person name="Paul Ross R."/>
            <person name="Yang R."/>
            <person name="Briner A.E."/>
            <person name="Felis G.E."/>
            <person name="de Vos W.M."/>
            <person name="Barrangou R."/>
            <person name="Klaenhammer T.R."/>
            <person name="Caufield P.W."/>
            <person name="Cui Y."/>
            <person name="Zhang H."/>
            <person name="O'Toole P.W."/>
        </authorList>
    </citation>
    <scope>NUCLEOTIDE SEQUENCE [LARGE SCALE GENOMIC DNA]</scope>
    <source>
        <strain evidence="1 2">DSM 15833</strain>
    </source>
</reference>
<protein>
    <submittedName>
        <fullName evidence="1">Uncharacterized protein</fullName>
    </submittedName>
</protein>
<comment type="caution">
    <text evidence="1">The sequence shown here is derived from an EMBL/GenBank/DDBJ whole genome shotgun (WGS) entry which is preliminary data.</text>
</comment>